<organism evidence="14 15">
    <name type="scientific">Pisolithus tinctorius Marx 270</name>
    <dbReference type="NCBI Taxonomy" id="870435"/>
    <lineage>
        <taxon>Eukaryota</taxon>
        <taxon>Fungi</taxon>
        <taxon>Dikarya</taxon>
        <taxon>Basidiomycota</taxon>
        <taxon>Agaricomycotina</taxon>
        <taxon>Agaricomycetes</taxon>
        <taxon>Agaricomycetidae</taxon>
        <taxon>Boletales</taxon>
        <taxon>Sclerodermatineae</taxon>
        <taxon>Pisolithaceae</taxon>
        <taxon>Pisolithus</taxon>
    </lineage>
</organism>
<feature type="transmembrane region" description="Helical" evidence="13">
    <location>
        <begin position="585"/>
        <end position="604"/>
    </location>
</feature>
<comment type="function">
    <text evidence="9">Sterol O-acyltransferase that catalyzes the formation of stery esters.</text>
</comment>
<dbReference type="Pfam" id="PF03062">
    <property type="entry name" value="MBOAT"/>
    <property type="match status" value="1"/>
</dbReference>
<sequence>MALEPRPASVHAASSVGESGALETNKGTFYVSKPFRSKSSKKLRAIVTFEPRKSHFDTTNERSGTNEFRGFFTLFWISLFLFTVQTYVSSLEANGYALSFAFATMFSRDAIVLAISDAVLVLTTALCVPFAKAVTRGRLRYYWMGVALQHILQTTVLVAAVVWTYHRQWPWVQSGFLTLHSFVMIMKMHSYMSINGYLQDVLERSQHVYEELQSLTEEQVVGGWESALHEAEAKVKEASRGKDNTGGVNANGSQDQESSIGTPEAEAVIRSLADPSTADALRRRLVAVSEGRDASKLDRGTSADIAFDVRGTNSSTYTPSRPATPIPSHGVSRGVSGVTCASLLIHHPNLCIASTAHKFLDLDSELVSTGPKKLRYPDNVTLGNFIEYMLIPTLVYELEYPRTDRIRPLYVFEKTAAFMGSFALLYTVTESFIIPLTPTPGQSFFRSLLDLALPFMIAYLLLFYIIFECICNAFAELSRFADRQFYEDWWNSTSWDEFSRKWNKPVHTFLLRHVYASTLASYPSLSRTGAMVVTFLLSAAAHELVMVIVTHKIRLYLFLMQLAQIPLILVSRAPAIKRNKLLGNVVFWVGLYAGFPLLCVAYVAY</sequence>
<dbReference type="FunCoup" id="A0A0C3PAT1">
    <property type="interactions" value="197"/>
</dbReference>
<dbReference type="PANTHER" id="PTHR10408">
    <property type="entry name" value="STEROL O-ACYLTRANSFERASE"/>
    <property type="match status" value="1"/>
</dbReference>
<evidence type="ECO:0000256" key="11">
    <source>
        <dbReference type="PIRSR" id="PIRSR000439-1"/>
    </source>
</evidence>
<feature type="transmembrane region" description="Helical" evidence="13">
    <location>
        <begin position="415"/>
        <end position="436"/>
    </location>
</feature>
<dbReference type="HOGENOM" id="CLU_018190_2_0_1"/>
<comment type="subcellular location">
    <subcellularLocation>
        <location evidence="1 10">Endoplasmic reticulum membrane</location>
        <topology evidence="1 10">Multi-pass membrane protein</topology>
    </subcellularLocation>
</comment>
<keyword evidence="5 10" id="KW-0256">Endoplasmic reticulum</keyword>
<keyword evidence="6 13" id="KW-1133">Transmembrane helix</keyword>
<dbReference type="PIRSF" id="PIRSF000439">
    <property type="entry name" value="Oat_ACAT_DAG_ARE"/>
    <property type="match status" value="1"/>
</dbReference>
<keyword evidence="15" id="KW-1185">Reference proteome</keyword>
<evidence type="ECO:0000256" key="2">
    <source>
        <dbReference type="ARBA" id="ARBA00009010"/>
    </source>
</evidence>
<evidence type="ECO:0000256" key="5">
    <source>
        <dbReference type="ARBA" id="ARBA00022824"/>
    </source>
</evidence>
<dbReference type="AlphaFoldDB" id="A0A0C3PAT1"/>
<dbReference type="EMBL" id="KN831951">
    <property type="protein sequence ID" value="KIO10755.1"/>
    <property type="molecule type" value="Genomic_DNA"/>
</dbReference>
<feature type="active site" evidence="11">
    <location>
        <position position="542"/>
    </location>
</feature>
<dbReference type="GO" id="GO:0008204">
    <property type="term" value="P:ergosterol metabolic process"/>
    <property type="evidence" value="ECO:0007669"/>
    <property type="project" value="TreeGrafter"/>
</dbReference>
<evidence type="ECO:0000256" key="8">
    <source>
        <dbReference type="ARBA" id="ARBA00023315"/>
    </source>
</evidence>
<name>A0A0C3PAT1_PISTI</name>
<evidence type="ECO:0000256" key="7">
    <source>
        <dbReference type="ARBA" id="ARBA00023136"/>
    </source>
</evidence>
<dbReference type="InterPro" id="IPR004299">
    <property type="entry name" value="MBOAT_fam"/>
</dbReference>
<evidence type="ECO:0000256" key="4">
    <source>
        <dbReference type="ARBA" id="ARBA00022692"/>
    </source>
</evidence>
<feature type="compositionally biased region" description="Polar residues" evidence="12">
    <location>
        <begin position="246"/>
        <end position="261"/>
    </location>
</feature>
<feature type="transmembrane region" description="Helical" evidence="13">
    <location>
        <begin position="456"/>
        <end position="475"/>
    </location>
</feature>
<feature type="transmembrane region" description="Helical" evidence="13">
    <location>
        <begin position="71"/>
        <end position="90"/>
    </location>
</feature>
<protein>
    <recommendedName>
        <fullName evidence="10">O-acyltransferase</fullName>
    </recommendedName>
</protein>
<evidence type="ECO:0000256" key="6">
    <source>
        <dbReference type="ARBA" id="ARBA00022989"/>
    </source>
</evidence>
<dbReference type="GO" id="GO:0005789">
    <property type="term" value="C:endoplasmic reticulum membrane"/>
    <property type="evidence" value="ECO:0007669"/>
    <property type="project" value="UniProtKB-SubCell"/>
</dbReference>
<feature type="transmembrane region" description="Helical" evidence="13">
    <location>
        <begin position="142"/>
        <end position="163"/>
    </location>
</feature>
<evidence type="ECO:0000256" key="1">
    <source>
        <dbReference type="ARBA" id="ARBA00004477"/>
    </source>
</evidence>
<dbReference type="STRING" id="870435.A0A0C3PAT1"/>
<evidence type="ECO:0000256" key="3">
    <source>
        <dbReference type="ARBA" id="ARBA00022679"/>
    </source>
</evidence>
<evidence type="ECO:0000256" key="12">
    <source>
        <dbReference type="SAM" id="MobiDB-lite"/>
    </source>
</evidence>
<dbReference type="PANTHER" id="PTHR10408:SF9">
    <property type="entry name" value="STEROL O-ACYLTRANSFERASE 2-RELATED"/>
    <property type="match status" value="1"/>
</dbReference>
<accession>A0A0C3PAT1</accession>
<dbReference type="InParanoid" id="A0A0C3PAT1"/>
<feature type="region of interest" description="Disordered" evidence="12">
    <location>
        <begin position="232"/>
        <end position="263"/>
    </location>
</feature>
<proteinExistence type="inferred from homology"/>
<evidence type="ECO:0000256" key="10">
    <source>
        <dbReference type="PIRNR" id="PIRNR000439"/>
    </source>
</evidence>
<dbReference type="OrthoDB" id="10039049at2759"/>
<comment type="similarity">
    <text evidence="2 10">Belongs to the membrane-bound acyltransferase family. Sterol o-acyltransferase subfamily.</text>
</comment>
<reference evidence="15" key="2">
    <citation type="submission" date="2015-01" db="EMBL/GenBank/DDBJ databases">
        <title>Evolutionary Origins and Diversification of the Mycorrhizal Mutualists.</title>
        <authorList>
            <consortium name="DOE Joint Genome Institute"/>
            <consortium name="Mycorrhizal Genomics Consortium"/>
            <person name="Kohler A."/>
            <person name="Kuo A."/>
            <person name="Nagy L.G."/>
            <person name="Floudas D."/>
            <person name="Copeland A."/>
            <person name="Barry K.W."/>
            <person name="Cichocki N."/>
            <person name="Veneault-Fourrey C."/>
            <person name="LaButti K."/>
            <person name="Lindquist E.A."/>
            <person name="Lipzen A."/>
            <person name="Lundell T."/>
            <person name="Morin E."/>
            <person name="Murat C."/>
            <person name="Riley R."/>
            <person name="Ohm R."/>
            <person name="Sun H."/>
            <person name="Tunlid A."/>
            <person name="Henrissat B."/>
            <person name="Grigoriev I.V."/>
            <person name="Hibbett D.S."/>
            <person name="Martin F."/>
        </authorList>
    </citation>
    <scope>NUCLEOTIDE SEQUENCE [LARGE SCALE GENOMIC DNA]</scope>
    <source>
        <strain evidence="15">Marx 270</strain>
    </source>
</reference>
<keyword evidence="7 10" id="KW-0472">Membrane</keyword>
<feature type="transmembrane region" description="Helical" evidence="13">
    <location>
        <begin position="110"/>
        <end position="130"/>
    </location>
</feature>
<evidence type="ECO:0000256" key="13">
    <source>
        <dbReference type="SAM" id="Phobius"/>
    </source>
</evidence>
<dbReference type="GO" id="GO:0034737">
    <property type="term" value="F:ergosterol O-acyltransferase activity"/>
    <property type="evidence" value="ECO:0007669"/>
    <property type="project" value="TreeGrafter"/>
</dbReference>
<evidence type="ECO:0000313" key="14">
    <source>
        <dbReference type="EMBL" id="KIO10755.1"/>
    </source>
</evidence>
<feature type="compositionally biased region" description="Basic and acidic residues" evidence="12">
    <location>
        <begin position="232"/>
        <end position="243"/>
    </location>
</feature>
<gene>
    <name evidence="14" type="ORF">M404DRAFT_995219</name>
</gene>
<dbReference type="Proteomes" id="UP000054217">
    <property type="component" value="Unassembled WGS sequence"/>
</dbReference>
<dbReference type="InterPro" id="IPR014371">
    <property type="entry name" value="Oat_ACAT_DAG_ARE"/>
</dbReference>
<evidence type="ECO:0000256" key="9">
    <source>
        <dbReference type="ARBA" id="ARBA00023568"/>
    </source>
</evidence>
<keyword evidence="8 10" id="KW-0012">Acyltransferase</keyword>
<keyword evidence="4 13" id="KW-0812">Transmembrane</keyword>
<reference evidence="14 15" key="1">
    <citation type="submission" date="2014-04" db="EMBL/GenBank/DDBJ databases">
        <authorList>
            <consortium name="DOE Joint Genome Institute"/>
            <person name="Kuo A."/>
            <person name="Kohler A."/>
            <person name="Costa M.D."/>
            <person name="Nagy L.G."/>
            <person name="Floudas D."/>
            <person name="Copeland A."/>
            <person name="Barry K.W."/>
            <person name="Cichocki N."/>
            <person name="Veneault-Fourrey C."/>
            <person name="LaButti K."/>
            <person name="Lindquist E.A."/>
            <person name="Lipzen A."/>
            <person name="Lundell T."/>
            <person name="Morin E."/>
            <person name="Murat C."/>
            <person name="Sun H."/>
            <person name="Tunlid A."/>
            <person name="Henrissat B."/>
            <person name="Grigoriev I.V."/>
            <person name="Hibbett D.S."/>
            <person name="Martin F."/>
            <person name="Nordberg H.P."/>
            <person name="Cantor M.N."/>
            <person name="Hua S.X."/>
        </authorList>
    </citation>
    <scope>NUCLEOTIDE SEQUENCE [LARGE SCALE GENOMIC DNA]</scope>
    <source>
        <strain evidence="14 15">Marx 270</strain>
    </source>
</reference>
<evidence type="ECO:0000313" key="15">
    <source>
        <dbReference type="Proteomes" id="UP000054217"/>
    </source>
</evidence>
<keyword evidence="3 10" id="KW-0808">Transferase</keyword>